<keyword evidence="4 16" id="KW-0132">Cell division</keyword>
<reference evidence="20 21" key="1">
    <citation type="journal article" date="2015" name="Stand. Genomic Sci.">
        <title>Genomic Encyclopedia of Bacterial and Archaeal Type Strains, Phase III: the genomes of soil and plant-associated and newly described type strains.</title>
        <authorList>
            <person name="Whitman W.B."/>
            <person name="Woyke T."/>
            <person name="Klenk H.P."/>
            <person name="Zhou Y."/>
            <person name="Lilburn T.G."/>
            <person name="Beck B.J."/>
            <person name="De Vos P."/>
            <person name="Vandamme P."/>
            <person name="Eisen J.A."/>
            <person name="Garrity G."/>
            <person name="Hugenholtz P."/>
            <person name="Kyrpides N.C."/>
        </authorList>
    </citation>
    <scope>NUCLEOTIDE SEQUENCE [LARGE SCALE GENOMIC DNA]</scope>
    <source>
        <strain evidence="20 21">CGMCC 1.6858</strain>
    </source>
</reference>
<keyword evidence="13 16" id="KW-0717">Septation</keyword>
<dbReference type="AlphaFoldDB" id="A0A562QDY9"/>
<dbReference type="InterPro" id="IPR005311">
    <property type="entry name" value="PBP_dimer"/>
</dbReference>
<keyword evidence="12 16" id="KW-0472">Membrane</keyword>
<dbReference type="EC" id="3.4.16.4" evidence="16"/>
<feature type="region of interest" description="Disordered" evidence="17">
    <location>
        <begin position="548"/>
        <end position="569"/>
    </location>
</feature>
<keyword evidence="3 16" id="KW-0997">Cell inner membrane</keyword>
<protein>
    <recommendedName>
        <fullName evidence="16">Peptidoglycan D,D-transpeptidase FtsI</fullName>
        <ecNumber evidence="16">3.4.16.4</ecNumber>
    </recommendedName>
    <alternativeName>
        <fullName evidence="16">Penicillin-binding protein 3</fullName>
        <shortName evidence="16">PBP-3</shortName>
    </alternativeName>
</protein>
<gene>
    <name evidence="16" type="primary">ftsI</name>
    <name evidence="20" type="ORF">IQ22_01861</name>
</gene>
<evidence type="ECO:0000256" key="12">
    <source>
        <dbReference type="ARBA" id="ARBA00023136"/>
    </source>
</evidence>
<dbReference type="GO" id="GO:0009002">
    <property type="term" value="F:serine-type D-Ala-D-Ala carboxypeptidase activity"/>
    <property type="evidence" value="ECO:0007669"/>
    <property type="project" value="UniProtKB-UniRule"/>
</dbReference>
<evidence type="ECO:0000313" key="21">
    <source>
        <dbReference type="Proteomes" id="UP000316905"/>
    </source>
</evidence>
<evidence type="ECO:0000256" key="8">
    <source>
        <dbReference type="ARBA" id="ARBA00022801"/>
    </source>
</evidence>
<evidence type="ECO:0000256" key="6">
    <source>
        <dbReference type="ARBA" id="ARBA00022670"/>
    </source>
</evidence>
<dbReference type="Pfam" id="PF03717">
    <property type="entry name" value="PBP_dimer"/>
    <property type="match status" value="1"/>
</dbReference>
<dbReference type="PANTHER" id="PTHR30627">
    <property type="entry name" value="PEPTIDOGLYCAN D,D-TRANSPEPTIDASE"/>
    <property type="match status" value="1"/>
</dbReference>
<evidence type="ECO:0000256" key="13">
    <source>
        <dbReference type="ARBA" id="ARBA00023210"/>
    </source>
</evidence>
<proteinExistence type="inferred from homology"/>
<dbReference type="Gene3D" id="1.10.150.770">
    <property type="match status" value="1"/>
</dbReference>
<keyword evidence="11 16" id="KW-1133">Transmembrane helix</keyword>
<sequence>MNGYSNRYRFSVVLLVLAALTLAVVTRLFYLKLYDSEFLNEQGDRRTVRHMSIPVTRGLITDRNGSPLAVSTEVSTIWCNPKEMRPEDLARIPDLAKALGRPVAELDTYIRSHPKKGFLYLARGLSPIEGEDIMALGIKGIHQTKEYKRYYPSSDLTAQLIGLVNVDGEGQEGIELGYNDWLSGRNGVREVLINPRGSIVENVRVVKQPKPSQDIALSIDLRLQFLAYHALQKAVEKFGALSGSAVLVNPKTGQILAMANFPSYNPNNRATINPSFMRNRALTDVFEPGSVIKPFSMSAALASGKFNENTQVSVAPGWFVIDGHTIRDVAKRNVLTMTEVLINSSNIGMSKVALEIGPRPIVEQLARAGFGSPLSLGFPGENAGSLPNHVKWSKIATASMSYGYSLAVNTAELAQAYTIFANDGMLAPLSLLRDNIQPQVQAMDPQIAHRVRMMLKQVVEDPSGVARARVPGYQVAGKSGTARRSGGGGYKENTYRSMFVGMAPASDPQLVLAVMMDSPTKVGYYGGLVSAPVFSEIMAGALRSLAIPPDNLKPTQTVQEETKEDKAHT</sequence>
<dbReference type="PANTHER" id="PTHR30627:SF1">
    <property type="entry name" value="PEPTIDOGLYCAN D,D-TRANSPEPTIDASE FTSI"/>
    <property type="match status" value="1"/>
</dbReference>
<feature type="domain" description="Penicillin-binding protein transpeptidase" evidence="18">
    <location>
        <begin position="243"/>
        <end position="538"/>
    </location>
</feature>
<dbReference type="Gene3D" id="3.90.1310.10">
    <property type="entry name" value="Penicillin-binding protein 2a (Domain 2)"/>
    <property type="match status" value="1"/>
</dbReference>
<dbReference type="GO" id="GO:0008955">
    <property type="term" value="F:peptidoglycan glycosyltransferase activity"/>
    <property type="evidence" value="ECO:0007669"/>
    <property type="project" value="InterPro"/>
</dbReference>
<dbReference type="Gene3D" id="3.40.710.10">
    <property type="entry name" value="DD-peptidase/beta-lactamase superfamily"/>
    <property type="match status" value="1"/>
</dbReference>
<keyword evidence="9 16" id="KW-0133">Cell shape</keyword>
<dbReference type="InterPro" id="IPR001460">
    <property type="entry name" value="PCN-bd_Tpept"/>
</dbReference>
<evidence type="ECO:0000256" key="9">
    <source>
        <dbReference type="ARBA" id="ARBA00022960"/>
    </source>
</evidence>
<dbReference type="EMBL" id="VLKY01000005">
    <property type="protein sequence ID" value="TWI54954.1"/>
    <property type="molecule type" value="Genomic_DNA"/>
</dbReference>
<dbReference type="InterPro" id="IPR012338">
    <property type="entry name" value="Beta-lactam/transpept-like"/>
</dbReference>
<feature type="domain" description="Penicillin-binding protein dimerisation" evidence="19">
    <location>
        <begin position="53"/>
        <end position="203"/>
    </location>
</feature>
<keyword evidence="8 16" id="KW-0378">Hydrolase</keyword>
<dbReference type="GO" id="GO:0008658">
    <property type="term" value="F:penicillin binding"/>
    <property type="evidence" value="ECO:0007669"/>
    <property type="project" value="InterPro"/>
</dbReference>
<accession>A0A562QDY9</accession>
<keyword evidence="5 16" id="KW-0121">Carboxypeptidase</keyword>
<evidence type="ECO:0000256" key="3">
    <source>
        <dbReference type="ARBA" id="ARBA00022519"/>
    </source>
</evidence>
<name>A0A562QDY9_9PSED</name>
<dbReference type="Gene3D" id="3.30.450.330">
    <property type="match status" value="1"/>
</dbReference>
<dbReference type="GO" id="GO:0000917">
    <property type="term" value="P:division septum assembly"/>
    <property type="evidence" value="ECO:0007669"/>
    <property type="project" value="UniProtKB-KW"/>
</dbReference>
<dbReference type="GO" id="GO:0043093">
    <property type="term" value="P:FtsZ-dependent cytokinesis"/>
    <property type="evidence" value="ECO:0007669"/>
    <property type="project" value="UniProtKB-UniRule"/>
</dbReference>
<comment type="similarity">
    <text evidence="16">Belongs to the transpeptidase family. FtsI subfamily.</text>
</comment>
<dbReference type="InterPro" id="IPR036138">
    <property type="entry name" value="PBP_dimer_sf"/>
</dbReference>
<evidence type="ECO:0000256" key="16">
    <source>
        <dbReference type="HAMAP-Rule" id="MF_02080"/>
    </source>
</evidence>
<evidence type="ECO:0000256" key="17">
    <source>
        <dbReference type="SAM" id="MobiDB-lite"/>
    </source>
</evidence>
<evidence type="ECO:0000256" key="14">
    <source>
        <dbReference type="ARBA" id="ARBA00023306"/>
    </source>
</evidence>
<dbReference type="GO" id="GO:0071555">
    <property type="term" value="P:cell wall organization"/>
    <property type="evidence" value="ECO:0007669"/>
    <property type="project" value="UniProtKB-KW"/>
</dbReference>
<dbReference type="GO" id="GO:0008360">
    <property type="term" value="P:regulation of cell shape"/>
    <property type="evidence" value="ECO:0007669"/>
    <property type="project" value="UniProtKB-KW"/>
</dbReference>
<keyword evidence="15 16" id="KW-0961">Cell wall biogenesis/degradation</keyword>
<evidence type="ECO:0000256" key="15">
    <source>
        <dbReference type="ARBA" id="ARBA00023316"/>
    </source>
</evidence>
<evidence type="ECO:0000256" key="11">
    <source>
        <dbReference type="ARBA" id="ARBA00022989"/>
    </source>
</evidence>
<evidence type="ECO:0000256" key="1">
    <source>
        <dbReference type="ARBA" id="ARBA00004370"/>
    </source>
</evidence>
<evidence type="ECO:0000256" key="10">
    <source>
        <dbReference type="ARBA" id="ARBA00022984"/>
    </source>
</evidence>
<keyword evidence="2 16" id="KW-1003">Cell membrane</keyword>
<evidence type="ECO:0000256" key="7">
    <source>
        <dbReference type="ARBA" id="ARBA00022692"/>
    </source>
</evidence>
<comment type="function">
    <text evidence="16">Catalyzes cross-linking of the peptidoglycan cell wall at the division septum.</text>
</comment>
<comment type="catalytic activity">
    <reaction evidence="16">
        <text>Preferential cleavage: (Ac)2-L-Lys-D-Ala-|-D-Ala. Also transpeptidation of peptidyl-alanyl moieties that are N-acyl substituents of D-alanine.</text>
        <dbReference type="EC" id="3.4.16.4"/>
    </reaction>
</comment>
<evidence type="ECO:0000259" key="18">
    <source>
        <dbReference type="Pfam" id="PF00905"/>
    </source>
</evidence>
<dbReference type="GO" id="GO:0009252">
    <property type="term" value="P:peptidoglycan biosynthetic process"/>
    <property type="evidence" value="ECO:0007669"/>
    <property type="project" value="UniProtKB-UniRule"/>
</dbReference>
<organism evidence="20 21">
    <name type="scientific">Pseudomonas duriflava</name>
    <dbReference type="NCBI Taxonomy" id="459528"/>
    <lineage>
        <taxon>Bacteria</taxon>
        <taxon>Pseudomonadati</taxon>
        <taxon>Pseudomonadota</taxon>
        <taxon>Gammaproteobacteria</taxon>
        <taxon>Pseudomonadales</taxon>
        <taxon>Pseudomonadaceae</taxon>
        <taxon>Pseudomonas</taxon>
    </lineage>
</organism>
<dbReference type="UniPathway" id="UPA00219"/>
<dbReference type="RefSeq" id="WP_145140902.1">
    <property type="nucleotide sequence ID" value="NZ_VLKY01000005.1"/>
</dbReference>
<feature type="compositionally biased region" description="Basic and acidic residues" evidence="17">
    <location>
        <begin position="560"/>
        <end position="569"/>
    </location>
</feature>
<dbReference type="SUPFAM" id="SSF56601">
    <property type="entry name" value="beta-lactamase/transpeptidase-like"/>
    <property type="match status" value="1"/>
</dbReference>
<keyword evidence="7 16" id="KW-0812">Transmembrane</keyword>
<dbReference type="SUPFAM" id="SSF56519">
    <property type="entry name" value="Penicillin binding protein dimerisation domain"/>
    <property type="match status" value="1"/>
</dbReference>
<evidence type="ECO:0000259" key="19">
    <source>
        <dbReference type="Pfam" id="PF03717"/>
    </source>
</evidence>
<keyword evidence="14 16" id="KW-0131">Cell cycle</keyword>
<dbReference type="Pfam" id="PF00905">
    <property type="entry name" value="Transpeptidase"/>
    <property type="match status" value="1"/>
</dbReference>
<dbReference type="InterPro" id="IPR037532">
    <property type="entry name" value="FtsI_transpept"/>
</dbReference>
<evidence type="ECO:0000256" key="2">
    <source>
        <dbReference type="ARBA" id="ARBA00022475"/>
    </source>
</evidence>
<dbReference type="OrthoDB" id="9789078at2"/>
<dbReference type="Proteomes" id="UP000316905">
    <property type="component" value="Unassembled WGS sequence"/>
</dbReference>
<comment type="subcellular location">
    <subcellularLocation>
        <location evidence="1">Membrane</location>
    </subcellularLocation>
</comment>
<keyword evidence="21" id="KW-1185">Reference proteome</keyword>
<keyword evidence="10 16" id="KW-0573">Peptidoglycan synthesis</keyword>
<comment type="caution">
    <text evidence="20">The sequence shown here is derived from an EMBL/GenBank/DDBJ whole genome shotgun (WGS) entry which is preliminary data.</text>
</comment>
<keyword evidence="6 16" id="KW-0645">Protease</keyword>
<comment type="pathway">
    <text evidence="16">Cell wall biogenesis; peptidoglycan biosynthesis.</text>
</comment>
<evidence type="ECO:0000256" key="4">
    <source>
        <dbReference type="ARBA" id="ARBA00022618"/>
    </source>
</evidence>
<dbReference type="HAMAP" id="MF_02080">
    <property type="entry name" value="FtsI_transpept"/>
    <property type="match status" value="1"/>
</dbReference>
<evidence type="ECO:0000256" key="5">
    <source>
        <dbReference type="ARBA" id="ARBA00022645"/>
    </source>
</evidence>
<dbReference type="InterPro" id="IPR050515">
    <property type="entry name" value="Beta-lactam/transpept"/>
</dbReference>
<feature type="active site" description="Acyl-ester intermediate" evidence="16">
    <location>
        <position position="290"/>
    </location>
</feature>
<dbReference type="GO" id="GO:0006508">
    <property type="term" value="P:proteolysis"/>
    <property type="evidence" value="ECO:0007669"/>
    <property type="project" value="UniProtKB-KW"/>
</dbReference>
<evidence type="ECO:0000313" key="20">
    <source>
        <dbReference type="EMBL" id="TWI54954.1"/>
    </source>
</evidence>
<dbReference type="GO" id="GO:0005886">
    <property type="term" value="C:plasma membrane"/>
    <property type="evidence" value="ECO:0007669"/>
    <property type="project" value="UniProtKB-UniRule"/>
</dbReference>